<dbReference type="EMBL" id="JAVXUP010000140">
    <property type="protein sequence ID" value="KAK3036702.1"/>
    <property type="molecule type" value="Genomic_DNA"/>
</dbReference>
<keyword evidence="2" id="KW-1185">Reference proteome</keyword>
<dbReference type="InterPro" id="IPR014729">
    <property type="entry name" value="Rossmann-like_a/b/a_fold"/>
</dbReference>
<dbReference type="GO" id="GO:0005634">
    <property type="term" value="C:nucleus"/>
    <property type="evidence" value="ECO:0007669"/>
    <property type="project" value="TreeGrafter"/>
</dbReference>
<dbReference type="GO" id="GO:0016887">
    <property type="term" value="F:ATP hydrolysis activity"/>
    <property type="evidence" value="ECO:0007669"/>
    <property type="project" value="TreeGrafter"/>
</dbReference>
<comment type="caution">
    <text evidence="1">The sequence shown here is derived from an EMBL/GenBank/DDBJ whole genome shotgun (WGS) entry which is preliminary data.</text>
</comment>
<reference evidence="1" key="1">
    <citation type="submission" date="2022-12" db="EMBL/GenBank/DDBJ databases">
        <title>Draft genome assemblies for two species of Escallonia (Escalloniales).</title>
        <authorList>
            <person name="Chanderbali A."/>
            <person name="Dervinis C."/>
            <person name="Anghel I."/>
            <person name="Soltis D."/>
            <person name="Soltis P."/>
            <person name="Zapata F."/>
        </authorList>
    </citation>
    <scope>NUCLEOTIDE SEQUENCE</scope>
    <source>
        <strain evidence="1">UCBG64.0493</strain>
        <tissue evidence="1">Leaf</tissue>
    </source>
</reference>
<evidence type="ECO:0000313" key="1">
    <source>
        <dbReference type="EMBL" id="KAK3036702.1"/>
    </source>
</evidence>
<dbReference type="GO" id="GO:0005737">
    <property type="term" value="C:cytoplasm"/>
    <property type="evidence" value="ECO:0007669"/>
    <property type="project" value="TreeGrafter"/>
</dbReference>
<dbReference type="FunFam" id="3.40.50.620:FF:000180">
    <property type="entry name" value="Cytidyltransferase isoform 1"/>
    <property type="match status" value="1"/>
</dbReference>
<dbReference type="SUPFAM" id="SSF52374">
    <property type="entry name" value="Nucleotidylyl transferase"/>
    <property type="match status" value="1"/>
</dbReference>
<accession>A0AA88WYL4</accession>
<name>A0AA88WYL4_9ASTE</name>
<evidence type="ECO:0000313" key="2">
    <source>
        <dbReference type="Proteomes" id="UP001188597"/>
    </source>
</evidence>
<dbReference type="PANTHER" id="PTHR31285:SF0">
    <property type="entry name" value="NICOTINAMIDE MONONUCLEOTIDE ADENYLYLTRANSFERASE"/>
    <property type="match status" value="1"/>
</dbReference>
<proteinExistence type="predicted"/>
<organism evidence="1 2">
    <name type="scientific">Escallonia herrerae</name>
    <dbReference type="NCBI Taxonomy" id="1293975"/>
    <lineage>
        <taxon>Eukaryota</taxon>
        <taxon>Viridiplantae</taxon>
        <taxon>Streptophyta</taxon>
        <taxon>Embryophyta</taxon>
        <taxon>Tracheophyta</taxon>
        <taxon>Spermatophyta</taxon>
        <taxon>Magnoliopsida</taxon>
        <taxon>eudicotyledons</taxon>
        <taxon>Gunneridae</taxon>
        <taxon>Pentapetalae</taxon>
        <taxon>asterids</taxon>
        <taxon>campanulids</taxon>
        <taxon>Escalloniales</taxon>
        <taxon>Escalloniaceae</taxon>
        <taxon>Escallonia</taxon>
    </lineage>
</organism>
<gene>
    <name evidence="1" type="ORF">RJ639_030526</name>
</gene>
<dbReference type="AlphaFoldDB" id="A0AA88WYL4"/>
<sequence length="391" mass="43183">MSDGCMTALVEAIHSAPSQAVLYISGGASQTLGWLISVPGASNTVLEALIPYSRMSMIQLLGKVPVQFTSRKHAEDMALAAYNRALKLSNPDDYGIYKWEMEAVEKGRRVLGVGFTGSLASTRPKLGDHRFHLSTRTSDRLFVSTVTLSKGLRTREQEERVSSLFLLKHVTSSFIVTSIFIVFNQQLQAIANACNVQASFSSELTDTDVADECEEHFDEDQELEQLISGKICFKVYPFSSAPALICGDGYPCFEISAVNADKPPLTLSQIKDRVSQFEKVGKTVIISNQPYFYKKAELFPGSAFVIGADTTARLVNPKYYGGDYGKMLEILVGCKNTGCTFLVGGRNVDGVFKVLEDLDIPEELRDMFISIPVEKFRMDISSTEIRKRQGI</sequence>
<protein>
    <submittedName>
        <fullName evidence="1">Uncharacterized protein</fullName>
    </submittedName>
</protein>
<dbReference type="GO" id="GO:0000309">
    <property type="term" value="F:nicotinamide-nucleotide adenylyltransferase activity"/>
    <property type="evidence" value="ECO:0007669"/>
    <property type="project" value="TreeGrafter"/>
</dbReference>
<dbReference type="PANTHER" id="PTHR31285">
    <property type="entry name" value="NICOTINAMIDE MONONUCLEOTIDE ADENYLYLTRANSFERASE"/>
    <property type="match status" value="1"/>
</dbReference>
<dbReference type="Gene3D" id="3.40.50.620">
    <property type="entry name" value="HUPs"/>
    <property type="match status" value="1"/>
</dbReference>
<dbReference type="Proteomes" id="UP001188597">
    <property type="component" value="Unassembled WGS sequence"/>
</dbReference>